<evidence type="ECO:0000256" key="6">
    <source>
        <dbReference type="ARBA" id="ARBA00022884"/>
    </source>
</evidence>
<evidence type="ECO:0000256" key="9">
    <source>
        <dbReference type="ARBA" id="ARBA00056575"/>
    </source>
</evidence>
<evidence type="ECO:0000256" key="3">
    <source>
        <dbReference type="ARBA" id="ARBA00022694"/>
    </source>
</evidence>
<keyword evidence="3 10" id="KW-0819">tRNA processing</keyword>
<comment type="function">
    <text evidence="9 10">Catalyzes the 2-thiolation of uridine at the wobble position (U34) of tRNA, leading to the formation of s(2)U34.</text>
</comment>
<dbReference type="NCBIfam" id="NF001138">
    <property type="entry name" value="PRK00143.1"/>
    <property type="match status" value="1"/>
</dbReference>
<dbReference type="InterPro" id="IPR046884">
    <property type="entry name" value="MnmA-like_central"/>
</dbReference>
<feature type="binding site" evidence="10">
    <location>
        <position position="129"/>
    </location>
    <ligand>
        <name>ATP</name>
        <dbReference type="ChEBI" id="CHEBI:30616"/>
    </ligand>
</feature>
<evidence type="ECO:0000313" key="13">
    <source>
        <dbReference type="EMBL" id="EFD93291.1"/>
    </source>
</evidence>
<feature type="binding site" evidence="10">
    <location>
        <position position="34"/>
    </location>
    <ligand>
        <name>ATP</name>
        <dbReference type="ChEBI" id="CHEBI:30616"/>
    </ligand>
</feature>
<feature type="site" description="Interaction with tRNA" evidence="10">
    <location>
        <position position="342"/>
    </location>
</feature>
<dbReference type="GO" id="GO:0005524">
    <property type="term" value="F:ATP binding"/>
    <property type="evidence" value="ECO:0007669"/>
    <property type="project" value="UniProtKB-KW"/>
</dbReference>
<feature type="binding site" evidence="10">
    <location>
        <begin position="8"/>
        <end position="15"/>
    </location>
    <ligand>
        <name>ATP</name>
        <dbReference type="ChEBI" id="CHEBI:30616"/>
    </ligand>
</feature>
<dbReference type="AlphaFoldDB" id="D3LWQ4"/>
<keyword evidence="5 10" id="KW-0067">ATP-binding</keyword>
<comment type="caution">
    <text evidence="13">The sequence shown here is derived from an EMBL/GenBank/DDBJ whole genome shotgun (WGS) entry which is preliminary data.</text>
</comment>
<dbReference type="GO" id="GO:0000049">
    <property type="term" value="F:tRNA binding"/>
    <property type="evidence" value="ECO:0007669"/>
    <property type="project" value="UniProtKB-KW"/>
</dbReference>
<keyword evidence="2 10" id="KW-0808">Transferase</keyword>
<evidence type="ECO:0000256" key="7">
    <source>
        <dbReference type="ARBA" id="ARBA00023157"/>
    </source>
</evidence>
<evidence type="ECO:0000259" key="12">
    <source>
        <dbReference type="Pfam" id="PF20259"/>
    </source>
</evidence>
<feature type="site" description="Interaction with tRNA" evidence="10">
    <location>
        <position position="130"/>
    </location>
</feature>
<dbReference type="Pfam" id="PF20259">
    <property type="entry name" value="tRNA_Me_trans_M"/>
    <property type="match status" value="1"/>
</dbReference>
<gene>
    <name evidence="13" type="primary">trmU</name>
    <name evidence="10" type="synonym">mnmA</name>
    <name evidence="13" type="ORF">HMPREF0889_0711</name>
    <name evidence="14" type="ORF">HMPREF1039_0706</name>
</gene>
<dbReference type="PANTHER" id="PTHR11933:SF5">
    <property type="entry name" value="MITOCHONDRIAL TRNA-SPECIFIC 2-THIOURIDYLASE 1"/>
    <property type="match status" value="1"/>
</dbReference>
<dbReference type="Proteomes" id="UP000003242">
    <property type="component" value="Unassembled WGS sequence"/>
</dbReference>
<dbReference type="InterPro" id="IPR004506">
    <property type="entry name" value="MnmA-like"/>
</dbReference>
<dbReference type="HAMAP" id="MF_00144">
    <property type="entry name" value="tRNA_thiouridyl_MnmA"/>
    <property type="match status" value="1"/>
</dbReference>
<dbReference type="NCBIfam" id="TIGR00420">
    <property type="entry name" value="trmU"/>
    <property type="match status" value="1"/>
</dbReference>
<reference evidence="14 16" key="3">
    <citation type="submission" date="2011-04" db="EMBL/GenBank/DDBJ databases">
        <authorList>
            <person name="Harkins D.M."/>
            <person name="Madupu R."/>
            <person name="Durkin A.S."/>
            <person name="Torralba M."/>
            <person name="Methe B."/>
            <person name="Sutton G.G."/>
            <person name="Nelson K.E."/>
        </authorList>
    </citation>
    <scope>NUCLEOTIDE SEQUENCE [LARGE SCALE GENOMIC DNA]</scope>
    <source>
        <strain evidence="14 16">UPII 199-6</strain>
    </source>
</reference>
<dbReference type="EMBL" id="AFIJ01000029">
    <property type="protein sequence ID" value="EGL40339.1"/>
    <property type="molecule type" value="Genomic_DNA"/>
</dbReference>
<feature type="region of interest" description="Interaction with tRNA" evidence="10">
    <location>
        <begin position="309"/>
        <end position="310"/>
    </location>
</feature>
<dbReference type="FunFam" id="2.30.30.280:FF:000001">
    <property type="entry name" value="tRNA-specific 2-thiouridylase MnmA"/>
    <property type="match status" value="1"/>
</dbReference>
<accession>D3LWQ4</accession>
<dbReference type="STRING" id="699218.HMPREF0889_0711"/>
<evidence type="ECO:0000256" key="2">
    <source>
        <dbReference type="ARBA" id="ARBA00022679"/>
    </source>
</evidence>
<comment type="caution">
    <text evidence="10">Lacks conserved residue(s) required for the propagation of feature annotation.</text>
</comment>
<evidence type="ECO:0000313" key="14">
    <source>
        <dbReference type="EMBL" id="EGL40339.1"/>
    </source>
</evidence>
<evidence type="ECO:0000313" key="16">
    <source>
        <dbReference type="Proteomes" id="UP000004018"/>
    </source>
</evidence>
<dbReference type="FunFam" id="3.40.50.620:FF:000115">
    <property type="entry name" value="tRNA-specific 2-thiouridylase MnmA"/>
    <property type="match status" value="1"/>
</dbReference>
<evidence type="ECO:0000259" key="11">
    <source>
        <dbReference type="Pfam" id="PF20258"/>
    </source>
</evidence>
<dbReference type="CDD" id="cd01998">
    <property type="entry name" value="MnmA_TRMU-like"/>
    <property type="match status" value="1"/>
</dbReference>
<dbReference type="Gene3D" id="2.40.30.10">
    <property type="entry name" value="Translation factors"/>
    <property type="match status" value="1"/>
</dbReference>
<dbReference type="SUPFAM" id="SSF52402">
    <property type="entry name" value="Adenine nucleotide alpha hydrolases-like"/>
    <property type="match status" value="1"/>
</dbReference>
<keyword evidence="6 10" id="KW-0694">RNA-binding</keyword>
<protein>
    <recommendedName>
        <fullName evidence="10">tRNA-specific 2-thiouridylase MnmA</fullName>
        <ecNumber evidence="10">2.8.1.13</ecNumber>
    </recommendedName>
</protein>
<dbReference type="eggNOG" id="COG0482">
    <property type="taxonomic scope" value="Bacteria"/>
</dbReference>
<comment type="catalytic activity">
    <reaction evidence="8 10">
        <text>S-sulfanyl-L-cysteinyl-[protein] + uridine(34) in tRNA + AH2 + ATP = 2-thiouridine(34) in tRNA + L-cysteinyl-[protein] + A + AMP + diphosphate + H(+)</text>
        <dbReference type="Rhea" id="RHEA:47032"/>
        <dbReference type="Rhea" id="RHEA-COMP:10131"/>
        <dbReference type="Rhea" id="RHEA-COMP:11726"/>
        <dbReference type="Rhea" id="RHEA-COMP:11727"/>
        <dbReference type="Rhea" id="RHEA-COMP:11728"/>
        <dbReference type="ChEBI" id="CHEBI:13193"/>
        <dbReference type="ChEBI" id="CHEBI:15378"/>
        <dbReference type="ChEBI" id="CHEBI:17499"/>
        <dbReference type="ChEBI" id="CHEBI:29950"/>
        <dbReference type="ChEBI" id="CHEBI:30616"/>
        <dbReference type="ChEBI" id="CHEBI:33019"/>
        <dbReference type="ChEBI" id="CHEBI:61963"/>
        <dbReference type="ChEBI" id="CHEBI:65315"/>
        <dbReference type="ChEBI" id="CHEBI:87170"/>
        <dbReference type="ChEBI" id="CHEBI:456215"/>
        <dbReference type="EC" id="2.8.1.13"/>
    </reaction>
</comment>
<feature type="domain" description="tRNA-specific 2-thiouridylase MnmA-like central" evidence="12">
    <location>
        <begin position="211"/>
        <end position="276"/>
    </location>
</feature>
<name>D3LWQ4_9FIRM</name>
<evidence type="ECO:0000256" key="8">
    <source>
        <dbReference type="ARBA" id="ARBA00051542"/>
    </source>
</evidence>
<evidence type="ECO:0000256" key="1">
    <source>
        <dbReference type="ARBA" id="ARBA00022555"/>
    </source>
</evidence>
<organism evidence="13 15">
    <name type="scientific">Megasphaera lornae</name>
    <dbReference type="NCBI Taxonomy" id="1000568"/>
    <lineage>
        <taxon>Bacteria</taxon>
        <taxon>Bacillati</taxon>
        <taxon>Bacillota</taxon>
        <taxon>Negativicutes</taxon>
        <taxon>Veillonellales</taxon>
        <taxon>Veillonellaceae</taxon>
        <taxon>Megasphaera</taxon>
    </lineage>
</organism>
<reference evidence="15" key="1">
    <citation type="submission" date="2009-12" db="EMBL/GenBank/DDBJ databases">
        <title>Sequence of Clostridiales genomosp. BVAB3 str. UPII9-5.</title>
        <authorList>
            <person name="Madupu R."/>
            <person name="Durkin A.S."/>
            <person name="Torralba M."/>
            <person name="Methe B."/>
            <person name="Sutton G.G."/>
            <person name="Strausberg R.L."/>
            <person name="Nelson K.E."/>
        </authorList>
    </citation>
    <scope>NUCLEOTIDE SEQUENCE [LARGE SCALE GENOMIC DNA]</scope>
    <source>
        <strain evidence="15">28L</strain>
    </source>
</reference>
<evidence type="ECO:0000313" key="15">
    <source>
        <dbReference type="Proteomes" id="UP000003242"/>
    </source>
</evidence>
<reference evidence="13" key="2">
    <citation type="submission" date="2009-12" db="EMBL/GenBank/DDBJ databases">
        <authorList>
            <person name="Madupu R."/>
            <person name="Durkin A.S."/>
            <person name="Torralba M."/>
            <person name="Methe B."/>
            <person name="Sutton G.G."/>
            <person name="Strausberg R.L."/>
            <person name="Nelson K.E."/>
        </authorList>
    </citation>
    <scope>NUCLEOTIDE SEQUENCE</scope>
    <source>
        <strain evidence="13">28L</strain>
    </source>
</reference>
<dbReference type="Pfam" id="PF20258">
    <property type="entry name" value="tRNA_Me_trans_C"/>
    <property type="match status" value="1"/>
</dbReference>
<keyword evidence="4 10" id="KW-0547">Nucleotide-binding</keyword>
<evidence type="ECO:0000256" key="5">
    <source>
        <dbReference type="ARBA" id="ARBA00022840"/>
    </source>
</evidence>
<dbReference type="GO" id="GO:0008168">
    <property type="term" value="F:methyltransferase activity"/>
    <property type="evidence" value="ECO:0007669"/>
    <property type="project" value="UniProtKB-KW"/>
</dbReference>
<dbReference type="Gene3D" id="2.30.30.280">
    <property type="entry name" value="Adenine nucleotide alpha hydrolases-like domains"/>
    <property type="match status" value="1"/>
</dbReference>
<dbReference type="Proteomes" id="UP000004018">
    <property type="component" value="Unassembled WGS sequence"/>
</dbReference>
<dbReference type="Gene3D" id="3.40.50.620">
    <property type="entry name" value="HUPs"/>
    <property type="match status" value="1"/>
</dbReference>
<dbReference type="EC" id="2.8.1.13" evidence="10"/>
<dbReference type="EMBL" id="ADGP01000033">
    <property type="protein sequence ID" value="EFD93291.1"/>
    <property type="molecule type" value="Genomic_DNA"/>
</dbReference>
<feature type="domain" description="tRNA-specific 2-thiouridylase MnmA-like C-terminal" evidence="11">
    <location>
        <begin position="285"/>
        <end position="361"/>
    </location>
</feature>
<keyword evidence="16" id="KW-1185">Reference proteome</keyword>
<feature type="region of interest" description="Interaction with tRNA" evidence="10">
    <location>
        <begin position="153"/>
        <end position="155"/>
    </location>
</feature>
<sequence>MKQCVAVAMSGGVDSSVTAGLLQRRGLDVIGITLRLWEAPPTCEVTENIHACCSLSAVEDAKAVADVLGIPHYTLDFRDVFSQDVITYFIQAYKDGKTPNPCIACNKWIKFGLLWQRAQQFGADFLATGHYARIVYDARRKVYSLLRGADRRKDQSYVLYQLQQDLLPHILFPMAELTKTETRRLAKEWHLPVFNKPESQDICFIPDNDYKKFLRSRAPQHFIPGNFVDKEGRVLGTHAGIPCYTVGQRRGLHLGGPGGPYYVTALDVPHNRVIVGGAADLFRTAVEVQEVTWVEETPETDFSALGKIRYAAKEAPCRVHVSDGARMRVEFVTPQRAVTAGQALVLYDAATGERVLGGGIIV</sequence>
<keyword evidence="1 10" id="KW-0820">tRNA-binding</keyword>
<comment type="subcellular location">
    <subcellularLocation>
        <location evidence="10">Cytoplasm</location>
    </subcellularLocation>
</comment>
<evidence type="ECO:0000256" key="10">
    <source>
        <dbReference type="HAMAP-Rule" id="MF_00144"/>
    </source>
</evidence>
<dbReference type="InterPro" id="IPR014729">
    <property type="entry name" value="Rossmann-like_a/b/a_fold"/>
</dbReference>
<dbReference type="GO" id="GO:0103016">
    <property type="term" value="F:tRNA-uridine 2-sulfurtransferase activity"/>
    <property type="evidence" value="ECO:0007669"/>
    <property type="project" value="UniProtKB-EC"/>
</dbReference>
<keyword evidence="13" id="KW-0489">Methyltransferase</keyword>
<proteinExistence type="inferred from homology"/>
<dbReference type="InterPro" id="IPR046885">
    <property type="entry name" value="MnmA-like_C"/>
</dbReference>
<feature type="active site" description="Cysteine persulfide intermediate" evidence="10">
    <location>
        <position position="203"/>
    </location>
</feature>
<dbReference type="PANTHER" id="PTHR11933">
    <property type="entry name" value="TRNA 5-METHYLAMINOMETHYL-2-THIOURIDYLATE -METHYLTRANSFERASE"/>
    <property type="match status" value="1"/>
</dbReference>
<keyword evidence="10" id="KW-0963">Cytoplasm</keyword>
<feature type="active site" description="Nucleophile" evidence="10">
    <location>
        <position position="105"/>
    </location>
</feature>
<comment type="similarity">
    <text evidence="10">Belongs to the MnmA/TRMU family.</text>
</comment>
<dbReference type="Pfam" id="PF03054">
    <property type="entry name" value="tRNA_Me_trans"/>
    <property type="match status" value="1"/>
</dbReference>
<evidence type="ECO:0000256" key="4">
    <source>
        <dbReference type="ARBA" id="ARBA00022741"/>
    </source>
</evidence>
<dbReference type="GO" id="GO:0032259">
    <property type="term" value="P:methylation"/>
    <property type="evidence" value="ECO:0007669"/>
    <property type="project" value="UniProtKB-KW"/>
</dbReference>
<dbReference type="RefSeq" id="WP_007391202.1">
    <property type="nucleotide sequence ID" value="NZ_ADGP01000033.1"/>
</dbReference>
<dbReference type="InterPro" id="IPR023382">
    <property type="entry name" value="MnmA-like_central_sf"/>
</dbReference>
<dbReference type="GO" id="GO:0002143">
    <property type="term" value="P:tRNA wobble position uridine thiolation"/>
    <property type="evidence" value="ECO:0007669"/>
    <property type="project" value="TreeGrafter"/>
</dbReference>
<dbReference type="GO" id="GO:0005737">
    <property type="term" value="C:cytoplasm"/>
    <property type="evidence" value="ECO:0007669"/>
    <property type="project" value="UniProtKB-SubCell"/>
</dbReference>
<dbReference type="OrthoDB" id="9800696at2"/>
<keyword evidence="7" id="KW-1015">Disulfide bond</keyword>